<name>A0A1C3XZM7_9HYPH</name>
<reference evidence="4 5" key="1">
    <citation type="submission" date="2016-08" db="EMBL/GenBank/DDBJ databases">
        <authorList>
            <person name="Seilhamer J.J."/>
        </authorList>
    </citation>
    <scope>NUCLEOTIDE SEQUENCE [LARGE SCALE GENOMIC DNA]</scope>
    <source>
        <strain evidence="4 5">HBR26</strain>
    </source>
</reference>
<evidence type="ECO:0000256" key="1">
    <source>
        <dbReference type="ARBA" id="ARBA00022801"/>
    </source>
</evidence>
<dbReference type="Pfam" id="PF00795">
    <property type="entry name" value="CN_hydrolase"/>
    <property type="match status" value="1"/>
</dbReference>
<organism evidence="4 5">
    <name type="scientific">Rhizobium aethiopicum</name>
    <dbReference type="NCBI Taxonomy" id="1138170"/>
    <lineage>
        <taxon>Bacteria</taxon>
        <taxon>Pseudomonadati</taxon>
        <taxon>Pseudomonadota</taxon>
        <taxon>Alphaproteobacteria</taxon>
        <taxon>Hyphomicrobiales</taxon>
        <taxon>Rhizobiaceae</taxon>
        <taxon>Rhizobium/Agrobacterium group</taxon>
        <taxon>Rhizobium</taxon>
    </lineage>
</organism>
<sequence>MTENGNLKRRVRARAAKTGESYTTALMHVRRASPKDETPPARRLRLAVAQTRCYDDPRDIAGLRESGREMRGLMRQARGAGARLLHFPEGATCAPNKRIMSAIGPREIGPSDWRRFEWDVLREELDATRSLARELGLWIVFGSVHRLTEPHRPHNSLYVVSDRGALETRYDERLLSNTKISFMYTPGSIPVTFEIDGIRFGCSLGMECHYPEIFAEYERLDVNCVLFSTTGGSPSNEPSFAAEAQGHAATNSYWVSFSMLTYPGSEGQPASSGIVAPGGRWAAQCAADGAPAIAFADIDDNAGDLSRPWRRKARSGLYGPHHVEGDPRSDGRDTF</sequence>
<dbReference type="InterPro" id="IPR050345">
    <property type="entry name" value="Aliph_Amidase/BUP"/>
</dbReference>
<dbReference type="EMBL" id="FMAJ01000003">
    <property type="protein sequence ID" value="SCB57697.1"/>
    <property type="molecule type" value="Genomic_DNA"/>
</dbReference>
<dbReference type="RefSeq" id="WP_092749253.1">
    <property type="nucleotide sequence ID" value="NZ_FMAJ01000003.1"/>
</dbReference>
<feature type="domain" description="CN hydrolase" evidence="3">
    <location>
        <begin position="44"/>
        <end position="300"/>
    </location>
</feature>
<dbReference type="STRING" id="1138170.GA0061105_103154"/>
<dbReference type="Gene3D" id="3.60.110.10">
    <property type="entry name" value="Carbon-nitrogen hydrolase"/>
    <property type="match status" value="1"/>
</dbReference>
<evidence type="ECO:0000313" key="5">
    <source>
        <dbReference type="Proteomes" id="UP000198723"/>
    </source>
</evidence>
<keyword evidence="1 4" id="KW-0378">Hydrolase</keyword>
<dbReference type="PROSITE" id="PS50263">
    <property type="entry name" value="CN_HYDROLASE"/>
    <property type="match status" value="1"/>
</dbReference>
<protein>
    <submittedName>
        <fullName evidence="4">Predicted amidohydrolase</fullName>
    </submittedName>
</protein>
<dbReference type="GO" id="GO:0016811">
    <property type="term" value="F:hydrolase activity, acting on carbon-nitrogen (but not peptide) bonds, in linear amides"/>
    <property type="evidence" value="ECO:0007669"/>
    <property type="project" value="TreeGrafter"/>
</dbReference>
<dbReference type="InterPro" id="IPR036526">
    <property type="entry name" value="C-N_Hydrolase_sf"/>
</dbReference>
<accession>A0A1C3XZM7</accession>
<evidence type="ECO:0000259" key="3">
    <source>
        <dbReference type="PROSITE" id="PS50263"/>
    </source>
</evidence>
<dbReference type="PANTHER" id="PTHR43674:SF16">
    <property type="entry name" value="CARBON-NITROGEN FAMILY, PUTATIVE (AFU_ORTHOLOGUE AFUA_5G02350)-RELATED"/>
    <property type="match status" value="1"/>
</dbReference>
<dbReference type="PANTHER" id="PTHR43674">
    <property type="entry name" value="NITRILASE C965.09-RELATED"/>
    <property type="match status" value="1"/>
</dbReference>
<evidence type="ECO:0000313" key="4">
    <source>
        <dbReference type="EMBL" id="SCB57697.1"/>
    </source>
</evidence>
<feature type="region of interest" description="Disordered" evidence="2">
    <location>
        <begin position="315"/>
        <end position="335"/>
    </location>
</feature>
<dbReference type="InterPro" id="IPR003010">
    <property type="entry name" value="C-N_Hydrolase"/>
</dbReference>
<dbReference type="CDD" id="cd07197">
    <property type="entry name" value="nitrilase"/>
    <property type="match status" value="1"/>
</dbReference>
<evidence type="ECO:0000256" key="2">
    <source>
        <dbReference type="SAM" id="MobiDB-lite"/>
    </source>
</evidence>
<gene>
    <name evidence="4" type="ORF">GA0061105_103154</name>
</gene>
<dbReference type="Proteomes" id="UP000198723">
    <property type="component" value="Unassembled WGS sequence"/>
</dbReference>
<feature type="compositionally biased region" description="Basic and acidic residues" evidence="2">
    <location>
        <begin position="321"/>
        <end position="335"/>
    </location>
</feature>
<proteinExistence type="predicted"/>
<dbReference type="SUPFAM" id="SSF56317">
    <property type="entry name" value="Carbon-nitrogen hydrolase"/>
    <property type="match status" value="1"/>
</dbReference>
<dbReference type="AlphaFoldDB" id="A0A1C3XZM7"/>